<reference evidence="3 4" key="1">
    <citation type="submission" date="2016-11" db="EMBL/GenBank/DDBJ databases">
        <title>The macronuclear genome of Stentor coeruleus: a giant cell with tiny introns.</title>
        <authorList>
            <person name="Slabodnick M."/>
            <person name="Ruby J.G."/>
            <person name="Reiff S.B."/>
            <person name="Swart E.C."/>
            <person name="Gosai S."/>
            <person name="Prabakaran S."/>
            <person name="Witkowska E."/>
            <person name="Larue G.E."/>
            <person name="Fisher S."/>
            <person name="Freeman R.M."/>
            <person name="Gunawardena J."/>
            <person name="Chu W."/>
            <person name="Stover N.A."/>
            <person name="Gregory B.D."/>
            <person name="Nowacki M."/>
            <person name="Derisi J."/>
            <person name="Roy S.W."/>
            <person name="Marshall W.F."/>
            <person name="Sood P."/>
        </authorList>
    </citation>
    <scope>NUCLEOTIDE SEQUENCE [LARGE SCALE GENOMIC DNA]</scope>
    <source>
        <strain evidence="3">WM001</strain>
    </source>
</reference>
<evidence type="ECO:0000256" key="2">
    <source>
        <dbReference type="ARBA" id="ARBA00023235"/>
    </source>
</evidence>
<dbReference type="EMBL" id="MPUH01000372">
    <property type="protein sequence ID" value="OMJ81621.1"/>
    <property type="molecule type" value="Genomic_DNA"/>
</dbReference>
<dbReference type="GO" id="GO:0046872">
    <property type="term" value="F:metal ion binding"/>
    <property type="evidence" value="ECO:0007669"/>
    <property type="project" value="UniProtKB-KW"/>
</dbReference>
<dbReference type="GO" id="GO:0005975">
    <property type="term" value="P:carbohydrate metabolic process"/>
    <property type="evidence" value="ECO:0007669"/>
    <property type="project" value="InterPro"/>
</dbReference>
<dbReference type="OrthoDB" id="1927044at2759"/>
<dbReference type="Pfam" id="PF00834">
    <property type="entry name" value="Ribul_P_3_epim"/>
    <property type="match status" value="1"/>
</dbReference>
<keyword evidence="4" id="KW-1185">Reference proteome</keyword>
<dbReference type="InterPro" id="IPR011060">
    <property type="entry name" value="RibuloseP-bd_barrel"/>
</dbReference>
<evidence type="ECO:0000256" key="1">
    <source>
        <dbReference type="ARBA" id="ARBA00022723"/>
    </source>
</evidence>
<dbReference type="PANTHER" id="PTHR11749">
    <property type="entry name" value="RIBULOSE-5-PHOSPHATE-3-EPIMERASE"/>
    <property type="match status" value="1"/>
</dbReference>
<keyword evidence="2" id="KW-0413">Isomerase</keyword>
<comment type="caution">
    <text evidence="3">The sequence shown here is derived from an EMBL/GenBank/DDBJ whole genome shotgun (WGS) entry which is preliminary data.</text>
</comment>
<dbReference type="SUPFAM" id="SSF51366">
    <property type="entry name" value="Ribulose-phoshate binding barrel"/>
    <property type="match status" value="1"/>
</dbReference>
<sequence>MTVEPGFGGQKFIESTMEKVRRLREKHPRINIEVDGGVNSETVLIADQTGANVFVLGTFVFNSVDRKKTLSDLRKSLNIVD</sequence>
<accession>A0A1R2BY62</accession>
<dbReference type="InterPro" id="IPR000056">
    <property type="entry name" value="Ribul_P_3_epim-like"/>
</dbReference>
<evidence type="ECO:0000313" key="3">
    <source>
        <dbReference type="EMBL" id="OMJ81621.1"/>
    </source>
</evidence>
<proteinExistence type="predicted"/>
<dbReference type="Gene3D" id="3.20.20.70">
    <property type="entry name" value="Aldolase class I"/>
    <property type="match status" value="1"/>
</dbReference>
<dbReference type="InterPro" id="IPR013785">
    <property type="entry name" value="Aldolase_TIM"/>
</dbReference>
<keyword evidence="1" id="KW-0479">Metal-binding</keyword>
<evidence type="ECO:0000313" key="4">
    <source>
        <dbReference type="Proteomes" id="UP000187209"/>
    </source>
</evidence>
<gene>
    <name evidence="3" type="ORF">SteCoe_17837</name>
</gene>
<dbReference type="GO" id="GO:0016857">
    <property type="term" value="F:racemase and epimerase activity, acting on carbohydrates and derivatives"/>
    <property type="evidence" value="ECO:0007669"/>
    <property type="project" value="InterPro"/>
</dbReference>
<dbReference type="AlphaFoldDB" id="A0A1R2BY62"/>
<protein>
    <recommendedName>
        <fullName evidence="5">Ribulose-phosphate 3-epimerase</fullName>
    </recommendedName>
</protein>
<dbReference type="Proteomes" id="UP000187209">
    <property type="component" value="Unassembled WGS sequence"/>
</dbReference>
<evidence type="ECO:0008006" key="5">
    <source>
        <dbReference type="Google" id="ProtNLM"/>
    </source>
</evidence>
<name>A0A1R2BY62_9CILI</name>
<organism evidence="3 4">
    <name type="scientific">Stentor coeruleus</name>
    <dbReference type="NCBI Taxonomy" id="5963"/>
    <lineage>
        <taxon>Eukaryota</taxon>
        <taxon>Sar</taxon>
        <taxon>Alveolata</taxon>
        <taxon>Ciliophora</taxon>
        <taxon>Postciliodesmatophora</taxon>
        <taxon>Heterotrichea</taxon>
        <taxon>Heterotrichida</taxon>
        <taxon>Stentoridae</taxon>
        <taxon>Stentor</taxon>
    </lineage>
</organism>